<reference evidence="10 11" key="1">
    <citation type="submission" date="2020-10" db="EMBL/GenBank/DDBJ databases">
        <title>Haloactinobacterium sp. RN3S43, a bacterium isolated from saline soil.</title>
        <authorList>
            <person name="Sun J.-Q."/>
        </authorList>
    </citation>
    <scope>NUCLEOTIDE SEQUENCE [LARGE SCALE GENOMIC DNA]</scope>
    <source>
        <strain evidence="10 11">RN3S43</strain>
    </source>
</reference>
<evidence type="ECO:0000256" key="3">
    <source>
        <dbReference type="ARBA" id="ARBA00022722"/>
    </source>
</evidence>
<keyword evidence="8" id="KW-0800">Toxin</keyword>
<dbReference type="Gene3D" id="3.40.50.1010">
    <property type="entry name" value="5'-nuclease"/>
    <property type="match status" value="1"/>
</dbReference>
<keyword evidence="2 8" id="KW-1277">Toxin-antitoxin system</keyword>
<evidence type="ECO:0000256" key="2">
    <source>
        <dbReference type="ARBA" id="ARBA00022649"/>
    </source>
</evidence>
<dbReference type="InterPro" id="IPR029060">
    <property type="entry name" value="PIN-like_dom_sf"/>
</dbReference>
<organism evidence="10 11">
    <name type="scientific">Ruania alkalisoli</name>
    <dbReference type="NCBI Taxonomy" id="2779775"/>
    <lineage>
        <taxon>Bacteria</taxon>
        <taxon>Bacillati</taxon>
        <taxon>Actinomycetota</taxon>
        <taxon>Actinomycetes</taxon>
        <taxon>Micrococcales</taxon>
        <taxon>Ruaniaceae</taxon>
        <taxon>Ruania</taxon>
    </lineage>
</organism>
<feature type="domain" description="PIN" evidence="9">
    <location>
        <begin position="2"/>
        <end position="122"/>
    </location>
</feature>
<sequence length="142" mass="15405">MIVVDTNVLSEPLRPSPDPLVLAWLAGHQQQIALTTISIAELLYGARRLPKGRGQSHLLAAIDQLVESAADRLYDFDRAAAASYASLRSERDRAGQPGATEDLMIAGICRVHHASLATRNGRDFLGCGLQLIDPWSPHTTQP</sequence>
<dbReference type="HAMAP" id="MF_00265">
    <property type="entry name" value="VapC_Nob1"/>
    <property type="match status" value="1"/>
</dbReference>
<evidence type="ECO:0000313" key="10">
    <source>
        <dbReference type="EMBL" id="QOR69340.1"/>
    </source>
</evidence>
<keyword evidence="3 8" id="KW-0540">Nuclease</keyword>
<dbReference type="InterPro" id="IPR050556">
    <property type="entry name" value="Type_II_TA_system_RNase"/>
</dbReference>
<dbReference type="CDD" id="cd18731">
    <property type="entry name" value="PIN_NgFitB-like"/>
    <property type="match status" value="1"/>
</dbReference>
<protein>
    <recommendedName>
        <fullName evidence="8">Ribonuclease VapC</fullName>
        <shortName evidence="8">RNase VapC</shortName>
        <ecNumber evidence="8">3.1.-.-</ecNumber>
    </recommendedName>
    <alternativeName>
        <fullName evidence="8">Toxin VapC</fullName>
    </alternativeName>
</protein>
<proteinExistence type="inferred from homology"/>
<dbReference type="InterPro" id="IPR002716">
    <property type="entry name" value="PIN_dom"/>
</dbReference>
<comment type="cofactor">
    <cofactor evidence="1 8">
        <name>Mg(2+)</name>
        <dbReference type="ChEBI" id="CHEBI:18420"/>
    </cofactor>
</comment>
<dbReference type="RefSeq" id="WP_193495655.1">
    <property type="nucleotide sequence ID" value="NZ_CP063169.1"/>
</dbReference>
<name>A0A7M1SP57_9MICO</name>
<evidence type="ECO:0000256" key="8">
    <source>
        <dbReference type="HAMAP-Rule" id="MF_00265"/>
    </source>
</evidence>
<dbReference type="EMBL" id="CP063169">
    <property type="protein sequence ID" value="QOR69340.1"/>
    <property type="molecule type" value="Genomic_DNA"/>
</dbReference>
<dbReference type="KEGG" id="halt:IM660_11570"/>
<dbReference type="InterPro" id="IPR022907">
    <property type="entry name" value="VapC_family"/>
</dbReference>
<dbReference type="AlphaFoldDB" id="A0A7M1SP57"/>
<dbReference type="GO" id="GO:0004540">
    <property type="term" value="F:RNA nuclease activity"/>
    <property type="evidence" value="ECO:0007669"/>
    <property type="project" value="InterPro"/>
</dbReference>
<accession>A0A7M1SP57</accession>
<dbReference type="GO" id="GO:0000287">
    <property type="term" value="F:magnesium ion binding"/>
    <property type="evidence" value="ECO:0007669"/>
    <property type="project" value="UniProtKB-UniRule"/>
</dbReference>
<dbReference type="PANTHER" id="PTHR33653:SF1">
    <property type="entry name" value="RIBONUCLEASE VAPC2"/>
    <property type="match status" value="1"/>
</dbReference>
<gene>
    <name evidence="8" type="primary">vapC</name>
    <name evidence="10" type="ORF">IM660_11570</name>
</gene>
<dbReference type="GO" id="GO:0016787">
    <property type="term" value="F:hydrolase activity"/>
    <property type="evidence" value="ECO:0007669"/>
    <property type="project" value="UniProtKB-KW"/>
</dbReference>
<evidence type="ECO:0000256" key="1">
    <source>
        <dbReference type="ARBA" id="ARBA00001946"/>
    </source>
</evidence>
<comment type="similarity">
    <text evidence="7 8">Belongs to the PINc/VapC protein family.</text>
</comment>
<feature type="binding site" evidence="8">
    <location>
        <position position="102"/>
    </location>
    <ligand>
        <name>Mg(2+)</name>
        <dbReference type="ChEBI" id="CHEBI:18420"/>
    </ligand>
</feature>
<dbReference type="SUPFAM" id="SSF88723">
    <property type="entry name" value="PIN domain-like"/>
    <property type="match status" value="1"/>
</dbReference>
<keyword evidence="6 8" id="KW-0460">Magnesium</keyword>
<dbReference type="Pfam" id="PF01850">
    <property type="entry name" value="PIN"/>
    <property type="match status" value="1"/>
</dbReference>
<evidence type="ECO:0000256" key="4">
    <source>
        <dbReference type="ARBA" id="ARBA00022723"/>
    </source>
</evidence>
<dbReference type="EC" id="3.1.-.-" evidence="8"/>
<evidence type="ECO:0000256" key="5">
    <source>
        <dbReference type="ARBA" id="ARBA00022801"/>
    </source>
</evidence>
<dbReference type="GO" id="GO:0090729">
    <property type="term" value="F:toxin activity"/>
    <property type="evidence" value="ECO:0007669"/>
    <property type="project" value="UniProtKB-KW"/>
</dbReference>
<comment type="function">
    <text evidence="8">Toxic component of a toxin-antitoxin (TA) system. An RNase.</text>
</comment>
<evidence type="ECO:0000256" key="6">
    <source>
        <dbReference type="ARBA" id="ARBA00022842"/>
    </source>
</evidence>
<dbReference type="Proteomes" id="UP000593758">
    <property type="component" value="Chromosome"/>
</dbReference>
<keyword evidence="4 8" id="KW-0479">Metal-binding</keyword>
<evidence type="ECO:0000256" key="7">
    <source>
        <dbReference type="ARBA" id="ARBA00038093"/>
    </source>
</evidence>
<evidence type="ECO:0000259" key="9">
    <source>
        <dbReference type="Pfam" id="PF01850"/>
    </source>
</evidence>
<evidence type="ECO:0000313" key="11">
    <source>
        <dbReference type="Proteomes" id="UP000593758"/>
    </source>
</evidence>
<feature type="binding site" evidence="8">
    <location>
        <position position="5"/>
    </location>
    <ligand>
        <name>Mg(2+)</name>
        <dbReference type="ChEBI" id="CHEBI:18420"/>
    </ligand>
</feature>
<dbReference type="PANTHER" id="PTHR33653">
    <property type="entry name" value="RIBONUCLEASE VAPC2"/>
    <property type="match status" value="1"/>
</dbReference>
<keyword evidence="5 8" id="KW-0378">Hydrolase</keyword>
<keyword evidence="11" id="KW-1185">Reference proteome</keyword>